<dbReference type="Pfam" id="PF12804">
    <property type="entry name" value="NTP_transf_3"/>
    <property type="match status" value="1"/>
</dbReference>
<keyword evidence="1" id="KW-0460">Magnesium</keyword>
<dbReference type="Gene3D" id="3.90.550.10">
    <property type="entry name" value="Spore Coat Polysaccharide Biosynthesis Protein SpsA, Chain A"/>
    <property type="match status" value="1"/>
</dbReference>
<dbReference type="CDD" id="cd04182">
    <property type="entry name" value="GT_2_like_f"/>
    <property type="match status" value="1"/>
</dbReference>
<dbReference type="PANTHER" id="PTHR43777">
    <property type="entry name" value="MOLYBDENUM COFACTOR CYTIDYLYLTRANSFERASE"/>
    <property type="match status" value="1"/>
</dbReference>
<dbReference type="SUPFAM" id="SSF53448">
    <property type="entry name" value="Nucleotide-diphospho-sugar transferases"/>
    <property type="match status" value="1"/>
</dbReference>
<dbReference type="AlphaFoldDB" id="A0A559T283"/>
<evidence type="ECO:0000259" key="2">
    <source>
        <dbReference type="Pfam" id="PF12804"/>
    </source>
</evidence>
<reference evidence="3" key="2">
    <citation type="submission" date="2019-08" db="EMBL/GenBank/DDBJ databases">
        <title>Investigation of anaerobic lignin degradation for improved lignocellulosic biofuels.</title>
        <authorList>
            <person name="Deangelis K.PhD."/>
        </authorList>
    </citation>
    <scope>NUCLEOTIDE SEQUENCE [LARGE SCALE GENOMIC DNA]</scope>
    <source>
        <strain evidence="3">128R</strain>
    </source>
</reference>
<evidence type="ECO:0000256" key="1">
    <source>
        <dbReference type="ARBA" id="ARBA00022842"/>
    </source>
</evidence>
<dbReference type="EMBL" id="VISQ01000001">
    <property type="protein sequence ID" value="TVZ68710.1"/>
    <property type="molecule type" value="Genomic_DNA"/>
</dbReference>
<gene>
    <name evidence="3" type="ORF">FHU10_1164</name>
</gene>
<keyword evidence="3" id="KW-0548">Nucleotidyltransferase</keyword>
<reference evidence="3" key="1">
    <citation type="submission" date="2019-06" db="EMBL/GenBank/DDBJ databases">
        <authorList>
            <person name="Deangelis K."/>
            <person name="Huntemann M."/>
            <person name="Clum A."/>
            <person name="Pillay M."/>
            <person name="Palaniappan K."/>
            <person name="Varghese N."/>
            <person name="Mikhailova N."/>
            <person name="Stamatis D."/>
            <person name="Reddy T."/>
            <person name="Daum C."/>
            <person name="Shapiro N."/>
            <person name="Ivanova N."/>
            <person name="Kyrpides N."/>
            <person name="Woyke T."/>
        </authorList>
    </citation>
    <scope>NUCLEOTIDE SEQUENCE [LARGE SCALE GENOMIC DNA]</scope>
    <source>
        <strain evidence="3">128R</strain>
    </source>
</reference>
<organism evidence="3">
    <name type="scientific">Serratia fonticola</name>
    <dbReference type="NCBI Taxonomy" id="47917"/>
    <lineage>
        <taxon>Bacteria</taxon>
        <taxon>Pseudomonadati</taxon>
        <taxon>Pseudomonadota</taxon>
        <taxon>Gammaproteobacteria</taxon>
        <taxon>Enterobacterales</taxon>
        <taxon>Yersiniaceae</taxon>
        <taxon>Serratia</taxon>
    </lineage>
</organism>
<name>A0A559T283_SERFO</name>
<accession>A0A559T283</accession>
<dbReference type="GO" id="GO:0016779">
    <property type="term" value="F:nucleotidyltransferase activity"/>
    <property type="evidence" value="ECO:0007669"/>
    <property type="project" value="UniProtKB-KW"/>
</dbReference>
<sequence>MQHIDSVILAAGMSTRMGRWKMMMPFGDGTILDAAINNALGFCHRVIVVSGFRGDELAQHYHKHPGVVVVHNADYPQGMLSSIRVGVQQVRGSHFFLALGDMPCINSWVYAALWQERGAFTLIPRCSLGKGHPVLLPSTLIPHIQAAGPDMTMKQVIQRQDYRFLEVKDFAIHQDVDTPQQYQQLCHRDAEQAGECPAV</sequence>
<dbReference type="PANTHER" id="PTHR43777:SF1">
    <property type="entry name" value="MOLYBDENUM COFACTOR CYTIDYLYLTRANSFERASE"/>
    <property type="match status" value="1"/>
</dbReference>
<proteinExistence type="predicted"/>
<keyword evidence="3" id="KW-0808">Transferase</keyword>
<comment type="caution">
    <text evidence="3">The sequence shown here is derived from an EMBL/GenBank/DDBJ whole genome shotgun (WGS) entry which is preliminary data.</text>
</comment>
<protein>
    <submittedName>
        <fullName evidence="3">Molybdenum cofactor cytidylyltransferase</fullName>
    </submittedName>
</protein>
<feature type="domain" description="MobA-like NTP transferase" evidence="2">
    <location>
        <begin position="7"/>
        <end position="160"/>
    </location>
</feature>
<dbReference type="InterPro" id="IPR025877">
    <property type="entry name" value="MobA-like_NTP_Trfase"/>
</dbReference>
<dbReference type="InterPro" id="IPR029044">
    <property type="entry name" value="Nucleotide-diphossugar_trans"/>
</dbReference>
<evidence type="ECO:0000313" key="3">
    <source>
        <dbReference type="EMBL" id="TVZ68710.1"/>
    </source>
</evidence>